<dbReference type="InterPro" id="IPR029021">
    <property type="entry name" value="Prot-tyrosine_phosphatase-like"/>
</dbReference>
<dbReference type="InterPro" id="IPR013320">
    <property type="entry name" value="ConA-like_dom_sf"/>
</dbReference>
<accession>A0A7N5ZVT9</accession>
<dbReference type="Gene3D" id="3.90.190.10">
    <property type="entry name" value="Protein tyrosine phosphatase superfamily"/>
    <property type="match status" value="2"/>
</dbReference>
<name>A0A7N5ZVT9_ANATE</name>
<dbReference type="InterPro" id="IPR016130">
    <property type="entry name" value="Tyr_Pase_AS"/>
</dbReference>
<dbReference type="SUPFAM" id="SSF49265">
    <property type="entry name" value="Fibronectin type III"/>
    <property type="match status" value="2"/>
</dbReference>
<dbReference type="Pfam" id="PF00047">
    <property type="entry name" value="ig"/>
    <property type="match status" value="1"/>
</dbReference>
<comment type="function">
    <text evidence="17">Regulation of processes involving cell contact and adhesion such as growth control, tumor invasion, and metastasis. Negative regulator of EGFR signaling pathway. Forms complexes with beta-catenin and gamma-catenin/plakoglobin. Beta-catenin may be a substrate for the catalytic activity of PTPRK/PTP-kappa.</text>
</comment>
<evidence type="ECO:0000256" key="14">
    <source>
        <dbReference type="ARBA" id="ARBA00023180"/>
    </source>
</evidence>
<evidence type="ECO:0000259" key="23">
    <source>
        <dbReference type="PROSITE" id="PS50060"/>
    </source>
</evidence>
<dbReference type="FunFam" id="2.60.40.10:FF:000019">
    <property type="entry name" value="receptor-type tyrosine-protein phosphatase kappa isoform X2"/>
    <property type="match status" value="1"/>
</dbReference>
<dbReference type="InterPro" id="IPR036116">
    <property type="entry name" value="FN3_sf"/>
</dbReference>
<feature type="domain" description="Ig-like" evidence="24">
    <location>
        <begin position="161"/>
        <end position="247"/>
    </location>
</feature>
<evidence type="ECO:0000313" key="27">
    <source>
        <dbReference type="Proteomes" id="UP000265040"/>
    </source>
</evidence>
<keyword evidence="9" id="KW-0904">Protein phosphatase</keyword>
<dbReference type="FunFam" id="2.60.120.200:FF:000006">
    <property type="entry name" value="receptor-type tyrosine-protein phosphatase T isoform X1"/>
    <property type="match status" value="1"/>
</dbReference>
<dbReference type="FunFam" id="3.90.190.10:FF:000005">
    <property type="entry name" value="receptor-type tyrosine-protein phosphatase kappa isoform X1"/>
    <property type="match status" value="1"/>
</dbReference>
<dbReference type="InterPro" id="IPR000387">
    <property type="entry name" value="Tyr_Pase_dom"/>
</dbReference>
<dbReference type="InterPro" id="IPR050348">
    <property type="entry name" value="Protein-Tyr_Phosphatase"/>
</dbReference>
<reference evidence="26" key="3">
    <citation type="submission" date="2025-09" db="UniProtKB">
        <authorList>
            <consortium name="Ensembl"/>
        </authorList>
    </citation>
    <scope>IDENTIFICATION</scope>
</reference>
<dbReference type="CDD" id="cd00063">
    <property type="entry name" value="FN3"/>
    <property type="match status" value="2"/>
</dbReference>
<dbReference type="Gene3D" id="2.60.40.10">
    <property type="entry name" value="Immunoglobulins"/>
    <property type="match status" value="4"/>
</dbReference>
<evidence type="ECO:0000256" key="5">
    <source>
        <dbReference type="ARBA" id="ARBA00022692"/>
    </source>
</evidence>
<dbReference type="SMART" id="SM00060">
    <property type="entry name" value="FN3"/>
    <property type="match status" value="3"/>
</dbReference>
<dbReference type="PROSITE" id="PS50055">
    <property type="entry name" value="TYR_PHOSPHATASE_PTP"/>
    <property type="match status" value="2"/>
</dbReference>
<evidence type="ECO:0000256" key="8">
    <source>
        <dbReference type="ARBA" id="ARBA00022801"/>
    </source>
</evidence>
<dbReference type="InterPro" id="IPR013783">
    <property type="entry name" value="Ig-like_fold"/>
</dbReference>
<dbReference type="SMART" id="SM00404">
    <property type="entry name" value="PTPc_motif"/>
    <property type="match status" value="2"/>
</dbReference>
<dbReference type="FunFam" id="2.60.40.10:FF:000048">
    <property type="entry name" value="receptor-type tyrosine-protein phosphatase U isoform X1"/>
    <property type="match status" value="1"/>
</dbReference>
<dbReference type="PANTHER" id="PTHR19134:SF209">
    <property type="entry name" value="RECEPTOR-TYPE TYROSINE-PROTEIN PHOSPHATASE KAPPA"/>
    <property type="match status" value="1"/>
</dbReference>
<keyword evidence="5 20" id="KW-0812">Transmembrane</keyword>
<keyword evidence="27" id="KW-1185">Reference proteome</keyword>
<protein>
    <recommendedName>
        <fullName evidence="18">Receptor-type tyrosine-protein phosphatase kappa</fullName>
        <ecNumber evidence="3">3.1.3.48</ecNumber>
    </recommendedName>
</protein>
<dbReference type="PROSITE" id="PS50056">
    <property type="entry name" value="TYR_PHOSPHATASE_2"/>
    <property type="match status" value="2"/>
</dbReference>
<comment type="similarity">
    <text evidence="2">Belongs to the protein-tyrosine phosphatase family. Receptor class 2B subfamily.</text>
</comment>
<keyword evidence="12" id="KW-1015">Disulfide bond</keyword>
<keyword evidence="11 20" id="KW-0472">Membrane</keyword>
<dbReference type="SUPFAM" id="SSF49899">
    <property type="entry name" value="Concanavalin A-like lectins/glucanases"/>
    <property type="match status" value="1"/>
</dbReference>
<dbReference type="Ensembl" id="ENSATET00000043556.2">
    <property type="protein sequence ID" value="ENSATEP00000039873.1"/>
    <property type="gene ID" value="ENSATEG00000018290.3"/>
</dbReference>
<feature type="domain" description="Tyrosine specific protein phosphatases" evidence="22">
    <location>
        <begin position="1333"/>
        <end position="1410"/>
    </location>
</feature>
<dbReference type="InterPro" id="IPR003599">
    <property type="entry name" value="Ig_sub"/>
</dbReference>
<keyword evidence="7" id="KW-0677">Repeat</keyword>
<dbReference type="InterPro" id="IPR003961">
    <property type="entry name" value="FN3_dom"/>
</dbReference>
<evidence type="ECO:0000313" key="26">
    <source>
        <dbReference type="Ensembl" id="ENSATEP00000039873.1"/>
    </source>
</evidence>
<dbReference type="SMART" id="SM00137">
    <property type="entry name" value="MAM"/>
    <property type="match status" value="1"/>
</dbReference>
<dbReference type="InterPro" id="IPR000242">
    <property type="entry name" value="PTP_cat"/>
</dbReference>
<evidence type="ECO:0000256" key="15">
    <source>
        <dbReference type="ARBA" id="ARBA00023319"/>
    </source>
</evidence>
<dbReference type="InterPro" id="IPR057598">
    <property type="entry name" value="Fn3_PTPRU"/>
</dbReference>
<dbReference type="Pfam" id="PF23144">
    <property type="entry name" value="Fn3_PTPRU"/>
    <property type="match status" value="1"/>
</dbReference>
<dbReference type="PRINTS" id="PR00700">
    <property type="entry name" value="PRTYPHPHTASE"/>
</dbReference>
<dbReference type="EC" id="3.1.3.48" evidence="3"/>
<feature type="transmembrane region" description="Helical" evidence="20">
    <location>
        <begin position="698"/>
        <end position="719"/>
    </location>
</feature>
<evidence type="ECO:0000259" key="22">
    <source>
        <dbReference type="PROSITE" id="PS50056"/>
    </source>
</evidence>
<dbReference type="GO" id="GO:0004725">
    <property type="term" value="F:protein tyrosine phosphatase activity"/>
    <property type="evidence" value="ECO:0007669"/>
    <property type="project" value="UniProtKB-EC"/>
</dbReference>
<dbReference type="InterPro" id="IPR036179">
    <property type="entry name" value="Ig-like_dom_sf"/>
</dbReference>
<dbReference type="PROSITE" id="PS50835">
    <property type="entry name" value="IG_LIKE"/>
    <property type="match status" value="1"/>
</dbReference>
<reference evidence="26" key="1">
    <citation type="submission" date="2021-04" db="EMBL/GenBank/DDBJ databases">
        <authorList>
            <consortium name="Wellcome Sanger Institute Data Sharing"/>
        </authorList>
    </citation>
    <scope>NUCLEOTIDE SEQUENCE [LARGE SCALE GENOMIC DNA]</scope>
</reference>
<dbReference type="GeneTree" id="ENSGT00940000156249"/>
<feature type="domain" description="Tyrosine specific protein phosphatases" evidence="22">
    <location>
        <begin position="1045"/>
        <end position="1116"/>
    </location>
</feature>
<evidence type="ECO:0000256" key="11">
    <source>
        <dbReference type="ARBA" id="ARBA00023136"/>
    </source>
</evidence>
<dbReference type="PRINTS" id="PR00020">
    <property type="entry name" value="MAMDOMAIN"/>
</dbReference>
<feature type="domain" description="Tyrosine-protein phosphatase" evidence="21">
    <location>
        <begin position="869"/>
        <end position="1125"/>
    </location>
</feature>
<dbReference type="Pfam" id="PF00041">
    <property type="entry name" value="fn3"/>
    <property type="match status" value="1"/>
</dbReference>
<evidence type="ECO:0000256" key="3">
    <source>
        <dbReference type="ARBA" id="ARBA00013064"/>
    </source>
</evidence>
<keyword evidence="4" id="KW-0597">Phosphoprotein</keyword>
<keyword evidence="14" id="KW-0325">Glycoprotein</keyword>
<feature type="domain" description="Fibronectin type-III" evidence="25">
    <location>
        <begin position="260"/>
        <end position="355"/>
    </location>
</feature>
<reference evidence="26" key="2">
    <citation type="submission" date="2025-08" db="UniProtKB">
        <authorList>
            <consortium name="Ensembl"/>
        </authorList>
    </citation>
    <scope>IDENTIFICATION</scope>
</reference>
<evidence type="ECO:0000256" key="10">
    <source>
        <dbReference type="ARBA" id="ARBA00022989"/>
    </source>
</evidence>
<evidence type="ECO:0000256" key="13">
    <source>
        <dbReference type="ARBA" id="ARBA00023170"/>
    </source>
</evidence>
<dbReference type="InterPro" id="IPR003595">
    <property type="entry name" value="Tyr_Pase_cat"/>
</dbReference>
<feature type="domain" description="Fibronectin type-III" evidence="25">
    <location>
        <begin position="450"/>
        <end position="554"/>
    </location>
</feature>
<evidence type="ECO:0000256" key="12">
    <source>
        <dbReference type="ARBA" id="ARBA00023157"/>
    </source>
</evidence>
<dbReference type="SUPFAM" id="SSF48726">
    <property type="entry name" value="Immunoglobulin"/>
    <property type="match status" value="1"/>
</dbReference>
<evidence type="ECO:0000256" key="1">
    <source>
        <dbReference type="ARBA" id="ARBA00004479"/>
    </source>
</evidence>
<keyword evidence="10 20" id="KW-1133">Transmembrane helix</keyword>
<evidence type="ECO:0000256" key="17">
    <source>
        <dbReference type="ARBA" id="ARBA00059240"/>
    </source>
</evidence>
<feature type="region of interest" description="Disordered" evidence="19">
    <location>
        <begin position="433"/>
        <end position="459"/>
    </location>
</feature>
<dbReference type="SMART" id="SM00409">
    <property type="entry name" value="IG"/>
    <property type="match status" value="1"/>
</dbReference>
<dbReference type="PROSITE" id="PS50060">
    <property type="entry name" value="MAM_2"/>
    <property type="match status" value="1"/>
</dbReference>
<keyword evidence="8" id="KW-0378">Hydrolase</keyword>
<evidence type="ECO:0000256" key="20">
    <source>
        <dbReference type="SAM" id="Phobius"/>
    </source>
</evidence>
<dbReference type="SMART" id="SM00194">
    <property type="entry name" value="PTPc"/>
    <property type="match status" value="2"/>
</dbReference>
<proteinExistence type="inferred from homology"/>
<keyword evidence="13" id="KW-0675">Receptor</keyword>
<keyword evidence="6" id="KW-0732">Signal</keyword>
<evidence type="ECO:0000256" key="9">
    <source>
        <dbReference type="ARBA" id="ARBA00022912"/>
    </source>
</evidence>
<keyword evidence="15" id="KW-0393">Immunoglobulin domain</keyword>
<evidence type="ECO:0000256" key="6">
    <source>
        <dbReference type="ARBA" id="ARBA00022729"/>
    </source>
</evidence>
<dbReference type="PANTHER" id="PTHR19134">
    <property type="entry name" value="RECEPTOR-TYPE TYROSINE-PROTEIN PHOSPHATASE"/>
    <property type="match status" value="1"/>
</dbReference>
<feature type="domain" description="MAM" evidence="23">
    <location>
        <begin position="14"/>
        <end position="183"/>
    </location>
</feature>
<evidence type="ECO:0000256" key="19">
    <source>
        <dbReference type="SAM" id="MobiDB-lite"/>
    </source>
</evidence>
<evidence type="ECO:0000256" key="18">
    <source>
        <dbReference type="ARBA" id="ARBA00069154"/>
    </source>
</evidence>
<dbReference type="FunFam" id="3.90.190.10:FF:000003">
    <property type="entry name" value="receptor-type tyrosine-protein phosphatase kappa isoform X1"/>
    <property type="match status" value="1"/>
</dbReference>
<evidence type="ECO:0000259" key="21">
    <source>
        <dbReference type="PROSITE" id="PS50055"/>
    </source>
</evidence>
<evidence type="ECO:0000259" key="25">
    <source>
        <dbReference type="PROSITE" id="PS50853"/>
    </source>
</evidence>
<comment type="subcellular location">
    <subcellularLocation>
        <location evidence="1">Membrane</location>
        <topology evidence="1">Single-pass type I membrane protein</topology>
    </subcellularLocation>
</comment>
<dbReference type="InterPro" id="IPR013151">
    <property type="entry name" value="Immunoglobulin_dom"/>
</dbReference>
<comment type="catalytic activity">
    <reaction evidence="16">
        <text>O-phospho-L-tyrosyl-[protein] + H2O = L-tyrosyl-[protein] + phosphate</text>
        <dbReference type="Rhea" id="RHEA:10684"/>
        <dbReference type="Rhea" id="RHEA-COMP:10136"/>
        <dbReference type="Rhea" id="RHEA-COMP:20101"/>
        <dbReference type="ChEBI" id="CHEBI:15377"/>
        <dbReference type="ChEBI" id="CHEBI:43474"/>
        <dbReference type="ChEBI" id="CHEBI:46858"/>
        <dbReference type="ChEBI" id="CHEBI:61978"/>
        <dbReference type="EC" id="3.1.3.48"/>
    </reaction>
</comment>
<dbReference type="FunFam" id="2.60.40.10:FF:000009">
    <property type="entry name" value="receptor-type tyrosine-protein phosphatase U isoform X1"/>
    <property type="match status" value="1"/>
</dbReference>
<dbReference type="Proteomes" id="UP000265040">
    <property type="component" value="Chromosome 24"/>
</dbReference>
<dbReference type="Pfam" id="PF00102">
    <property type="entry name" value="Y_phosphatase"/>
    <property type="match status" value="2"/>
</dbReference>
<dbReference type="Pfam" id="PF00629">
    <property type="entry name" value="MAM"/>
    <property type="match status" value="1"/>
</dbReference>
<evidence type="ECO:0000259" key="24">
    <source>
        <dbReference type="PROSITE" id="PS50835"/>
    </source>
</evidence>
<evidence type="ECO:0000256" key="16">
    <source>
        <dbReference type="ARBA" id="ARBA00051722"/>
    </source>
</evidence>
<gene>
    <name evidence="26" type="primary">PTPRK</name>
</gene>
<dbReference type="PROSITE" id="PS00383">
    <property type="entry name" value="TYR_PHOSPHATASE_1"/>
    <property type="match status" value="2"/>
</dbReference>
<dbReference type="SUPFAM" id="SSF52799">
    <property type="entry name" value="(Phosphotyrosine protein) phosphatases II"/>
    <property type="match status" value="2"/>
</dbReference>
<evidence type="ECO:0000256" key="4">
    <source>
        <dbReference type="ARBA" id="ARBA00022553"/>
    </source>
</evidence>
<dbReference type="Gene3D" id="2.60.120.200">
    <property type="match status" value="1"/>
</dbReference>
<dbReference type="GO" id="GO:0016020">
    <property type="term" value="C:membrane"/>
    <property type="evidence" value="ECO:0007669"/>
    <property type="project" value="UniProtKB-SubCell"/>
</dbReference>
<dbReference type="InterPro" id="IPR000998">
    <property type="entry name" value="MAM_dom"/>
</dbReference>
<dbReference type="FunFam" id="2.60.40.10:FF:000025">
    <property type="entry name" value="receptor-type tyrosine-protein phosphatase U isoform X2"/>
    <property type="match status" value="1"/>
</dbReference>
<feature type="domain" description="Tyrosine-protein phosphatase" evidence="21">
    <location>
        <begin position="1157"/>
        <end position="1419"/>
    </location>
</feature>
<dbReference type="PROSITE" id="PS50853">
    <property type="entry name" value="FN3"/>
    <property type="match status" value="2"/>
</dbReference>
<dbReference type="CDD" id="cd06263">
    <property type="entry name" value="MAM"/>
    <property type="match status" value="1"/>
</dbReference>
<evidence type="ECO:0000256" key="2">
    <source>
        <dbReference type="ARBA" id="ARBA00006396"/>
    </source>
</evidence>
<dbReference type="InterPro" id="IPR007110">
    <property type="entry name" value="Ig-like_dom"/>
</dbReference>
<sequence length="1423" mass="160690">MTVGAQTPGGLLMRSCTFDEGFTQCDYQQDPYDDFDWTHINTQEVPYVSPDLPQGSYMYVDVSQYDVGEKARFQLPVMKENDTHCIDFNYLLTSPDGSSPGTLNVLVKVNKGPLANPIWNVTSYTDWLRAELAVSTFWPNEYQLSLTSFICLLLFPVDKSPHFLRLGDVEVNAGQNATFQCIATGRDTSNNKLWLQVERNGEDIPVAQTKNINHRRFAASFHLKEVTNQDQDLYRCVTQSERGSGVSNFAGLIVREPPHPIAPPQLLGVGPTYLLIQLNANSIFGDGPIILKEVEYRMTSGTWTETHAVNSPNYKLWHLDPDTEYEIRVLLTRPGEGGTGKPGPPLITRTKCAEPMRTPKRLKIAETRSRLIAVDWESLGYNITRCHTFNVTICYHYMTANNRSKADSPRHLVGNLPPYTNVSLKMILTNPEGRKESDETVIQTDEDVPGPVPSQSLKSTPYEDRINLHWKEPTEPNGIIIQYEISYSGVRSFDPSVPLQRPGLTVSLPSNTTHHMFSQLHPGVTYQFSIRASTSKGFGPATTLNVTTNISAPTIDEYDGSEAFLNETATTITVLLKPAQAKGAPISAYQIVVEEGNPKRTRRQASSDCYEVPVSYHSASSGGSPYYYAAQLSPSNLPEPLPFTVGDNKTYQARVFYLFCVDITLQLMLFYCHYVKGATEEPEVIPDPAKQTDRVVKIAGFSAGVLVFILLVLVAILLVKKRKLAKKRKDAIGTTRQEMTHMVNAMDRSYADQSTLHGEDPMAVTFMDSHNYNNRCTFIKLTSFIHPSTFIHYLSLPNDPLVPTAVLGEIYDENHSGSAAENSRLLDVPRYHCEGTESPYQTGQLHPAIRVADLLQHINLMKTSDSYGFKEEYESFFEGQSASWDVAKKEQNRTKNRYGNIIAYDHSRVILQPIEDDPSSDYINANYIDGYQRPSHYIATQGEIPKYKFLYDFWRMVWQEQSACIVMVTNLVEVGRVKCYKYWPDDAEVYGDFKVTFVEVEPLAEYVVRTFTLERRGFNEVREVKQFHFTGWPDHGVPYHATGLLSFIRRVKISNPPSAGPIVVHCSAGAGRTGCFIVIDIMLDMAEREGVVDIYNCVKALRSRRINMVQTEEQYIFIHDAILEACLCGETAIPVCEFKAAYYELIRIDSQTNSSHLKDEFQTLNSVTPQPQPEDCSIALLPRNQDKNRFMDGLPPDRCLPFLITIDGESSNYINAALMDSYRQPAAFIVTQHPLPNTVKDFWRLVYDYGCTSLVMLNEIDLAQGCPQYWPEEGMLRYGPVQVECMSCSMDCDVISRLFRVCNLTRPQEGYLMVRQFQYLGWAGHREVPASKRSFLKLILQVDQWQREGEEGEGRTIVHCLNGGGRSGVFCASSIVCEMAKRQSVVDVFHAVKTLRNSKPNMVDTPEQYRFCYDLALEFIESS</sequence>
<organism evidence="26 27">
    <name type="scientific">Anabas testudineus</name>
    <name type="common">Climbing perch</name>
    <name type="synonym">Anthias testudineus</name>
    <dbReference type="NCBI Taxonomy" id="64144"/>
    <lineage>
        <taxon>Eukaryota</taxon>
        <taxon>Metazoa</taxon>
        <taxon>Chordata</taxon>
        <taxon>Craniata</taxon>
        <taxon>Vertebrata</taxon>
        <taxon>Euteleostomi</taxon>
        <taxon>Actinopterygii</taxon>
        <taxon>Neopterygii</taxon>
        <taxon>Teleostei</taxon>
        <taxon>Neoteleostei</taxon>
        <taxon>Acanthomorphata</taxon>
        <taxon>Anabantaria</taxon>
        <taxon>Anabantiformes</taxon>
        <taxon>Anabantoidei</taxon>
        <taxon>Anabantidae</taxon>
        <taxon>Anabas</taxon>
    </lineage>
</organism>
<evidence type="ECO:0000256" key="7">
    <source>
        <dbReference type="ARBA" id="ARBA00022737"/>
    </source>
</evidence>